<proteinExistence type="predicted"/>
<organism evidence="1 2">
    <name type="scientific">Candidatus Argoarchaeum ethanivorans</name>
    <dbReference type="NCBI Taxonomy" id="2608793"/>
    <lineage>
        <taxon>Archaea</taxon>
        <taxon>Methanobacteriati</taxon>
        <taxon>Methanobacteriota</taxon>
        <taxon>Stenosarchaea group</taxon>
        <taxon>Methanomicrobia</taxon>
        <taxon>Methanosarcinales</taxon>
        <taxon>Methanosarcinales incertae sedis</taxon>
        <taxon>GOM Arc I cluster</taxon>
        <taxon>Candidatus Argoarchaeum</taxon>
    </lineage>
</organism>
<dbReference type="Proteomes" id="UP000606624">
    <property type="component" value="Unassembled WGS sequence"/>
</dbReference>
<sequence length="38" mass="4184">MGFSGASRFLGEEAVVVDVRGIFDEGEVEGKGFCYRRL</sequence>
<evidence type="ECO:0000313" key="2">
    <source>
        <dbReference type="Proteomes" id="UP000606624"/>
    </source>
</evidence>
<dbReference type="AlphaFoldDB" id="A0A811T3D7"/>
<evidence type="ECO:0000313" key="1">
    <source>
        <dbReference type="EMBL" id="CAD6490187.1"/>
    </source>
</evidence>
<accession>A0A811T3D7</accession>
<gene>
    <name evidence="1" type="ORF">KFBDDELM_00065</name>
</gene>
<name>A0A811T3D7_9EURY</name>
<protein>
    <submittedName>
        <fullName evidence="1">Uncharacterized protein</fullName>
    </submittedName>
</protein>
<dbReference type="EMBL" id="CAJHIN010000001">
    <property type="protein sequence ID" value="CAD6490187.1"/>
    <property type="molecule type" value="Genomic_DNA"/>
</dbReference>
<comment type="caution">
    <text evidence="1">The sequence shown here is derived from an EMBL/GenBank/DDBJ whole genome shotgun (WGS) entry which is preliminary data.</text>
</comment>
<reference evidence="1" key="1">
    <citation type="submission" date="2020-10" db="EMBL/GenBank/DDBJ databases">
        <authorList>
            <person name="Hahn C.J."/>
            <person name="Laso-Perez R."/>
            <person name="Vulcano F."/>
            <person name="Vaziourakis K.-M."/>
            <person name="Stokke R."/>
            <person name="Steen I.H."/>
            <person name="Teske A."/>
            <person name="Boetius A."/>
            <person name="Liebeke M."/>
            <person name="Amann R."/>
            <person name="Knittel K."/>
        </authorList>
    </citation>
    <scope>NUCLEOTIDE SEQUENCE</scope>
    <source>
        <strain evidence="1">Gfbio:e3339647-f889-4370-9287-4fb5cb688e4c:AG392E03_GoMArc1</strain>
    </source>
</reference>